<dbReference type="GO" id="GO:0008080">
    <property type="term" value="F:N-acetyltransferase activity"/>
    <property type="evidence" value="ECO:0007669"/>
    <property type="project" value="InterPro"/>
</dbReference>
<dbReference type="PANTHER" id="PTHR13947:SF37">
    <property type="entry name" value="LD18367P"/>
    <property type="match status" value="1"/>
</dbReference>
<dbReference type="CDD" id="cd04301">
    <property type="entry name" value="NAT_SF"/>
    <property type="match status" value="1"/>
</dbReference>
<dbReference type="InterPro" id="IPR000182">
    <property type="entry name" value="GNAT_dom"/>
</dbReference>
<dbReference type="EMBL" id="CP043431">
    <property type="protein sequence ID" value="QNT64700.1"/>
    <property type="molecule type" value="Genomic_DNA"/>
</dbReference>
<protein>
    <submittedName>
        <fullName evidence="2">GNAT family N-acetyltransferase</fullName>
    </submittedName>
</protein>
<dbReference type="RefSeq" id="WP_006845039.1">
    <property type="nucleotide sequence ID" value="NZ_CP026847.1"/>
</dbReference>
<gene>
    <name evidence="2" type="ORF">FY536_05270</name>
</gene>
<reference evidence="2 3" key="1">
    <citation type="submission" date="2019-08" db="EMBL/GenBank/DDBJ databases">
        <authorList>
            <person name="Chang H.C."/>
            <person name="Mun S.Y."/>
        </authorList>
    </citation>
    <scope>NUCLEOTIDE SEQUENCE [LARGE SCALE GENOMIC DNA]</scope>
    <source>
        <strain evidence="2 3">SK</strain>
    </source>
</reference>
<dbReference type="SUPFAM" id="SSF55729">
    <property type="entry name" value="Acyl-CoA N-acyltransferases (Nat)"/>
    <property type="match status" value="1"/>
</dbReference>
<accession>A0A7H1MML4</accession>
<dbReference type="InterPro" id="IPR016181">
    <property type="entry name" value="Acyl_CoA_acyltransferase"/>
</dbReference>
<evidence type="ECO:0000256" key="1">
    <source>
        <dbReference type="ARBA" id="ARBA00022679"/>
    </source>
</evidence>
<dbReference type="AlphaFoldDB" id="A0A7H1MML4"/>
<dbReference type="InterPro" id="IPR050769">
    <property type="entry name" value="NAT_camello-type"/>
</dbReference>
<evidence type="ECO:0000313" key="3">
    <source>
        <dbReference type="Proteomes" id="UP000516446"/>
    </source>
</evidence>
<dbReference type="Pfam" id="PF00583">
    <property type="entry name" value="Acetyltransf_1"/>
    <property type="match status" value="1"/>
</dbReference>
<dbReference type="PANTHER" id="PTHR13947">
    <property type="entry name" value="GNAT FAMILY N-ACETYLTRANSFERASE"/>
    <property type="match status" value="1"/>
</dbReference>
<keyword evidence="1 2" id="KW-0808">Transferase</keyword>
<organism evidence="2 3">
    <name type="scientific">Weissella koreensis</name>
    <dbReference type="NCBI Taxonomy" id="165096"/>
    <lineage>
        <taxon>Bacteria</taxon>
        <taxon>Bacillati</taxon>
        <taxon>Bacillota</taxon>
        <taxon>Bacilli</taxon>
        <taxon>Lactobacillales</taxon>
        <taxon>Lactobacillaceae</taxon>
        <taxon>Weissella</taxon>
    </lineage>
</organism>
<dbReference type="Proteomes" id="UP000516446">
    <property type="component" value="Chromosome"/>
</dbReference>
<sequence>MSVKIGSDEHITGIFRLITELEQNEFNFNQFKNEIKKQYNNDNYCCLIYEFENKVVGMINLRLEYQLHHGNKIAEILEFIISDKYRNMGFGTELFNEACEYALNNNCVEIEVASNVVRVKAHQFYENKGMSRTHFRFNKKISL</sequence>
<name>A0A7H1MML4_9LACO</name>
<keyword evidence="3" id="KW-1185">Reference proteome</keyword>
<proteinExistence type="predicted"/>
<evidence type="ECO:0000313" key="2">
    <source>
        <dbReference type="EMBL" id="QNT64700.1"/>
    </source>
</evidence>
<dbReference type="PROSITE" id="PS51186">
    <property type="entry name" value="GNAT"/>
    <property type="match status" value="1"/>
</dbReference>
<dbReference type="Gene3D" id="3.40.630.30">
    <property type="match status" value="1"/>
</dbReference>